<gene>
    <name evidence="8" type="ORF">JHE00_18170</name>
</gene>
<protein>
    <submittedName>
        <fullName evidence="8">MFS transporter</fullName>
    </submittedName>
</protein>
<dbReference type="PROSITE" id="PS50850">
    <property type="entry name" value="MFS"/>
    <property type="match status" value="1"/>
</dbReference>
<dbReference type="SUPFAM" id="SSF103473">
    <property type="entry name" value="MFS general substrate transporter"/>
    <property type="match status" value="1"/>
</dbReference>
<name>A0A934QTK4_9PSEU</name>
<feature type="transmembrane region" description="Helical" evidence="6">
    <location>
        <begin position="268"/>
        <end position="287"/>
    </location>
</feature>
<dbReference type="CDD" id="cd17324">
    <property type="entry name" value="MFS_NepI_like"/>
    <property type="match status" value="1"/>
</dbReference>
<dbReference type="InterPro" id="IPR011701">
    <property type="entry name" value="MFS"/>
</dbReference>
<feature type="transmembrane region" description="Helical" evidence="6">
    <location>
        <begin position="70"/>
        <end position="87"/>
    </location>
</feature>
<feature type="transmembrane region" description="Helical" evidence="6">
    <location>
        <begin position="93"/>
        <end position="116"/>
    </location>
</feature>
<dbReference type="Gene3D" id="1.20.1250.20">
    <property type="entry name" value="MFS general substrate transporter like domains"/>
    <property type="match status" value="1"/>
</dbReference>
<evidence type="ECO:0000256" key="5">
    <source>
        <dbReference type="ARBA" id="ARBA00023136"/>
    </source>
</evidence>
<keyword evidence="5 6" id="KW-0472">Membrane</keyword>
<dbReference type="InterPro" id="IPR036259">
    <property type="entry name" value="MFS_trans_sf"/>
</dbReference>
<dbReference type="GO" id="GO:0005886">
    <property type="term" value="C:plasma membrane"/>
    <property type="evidence" value="ECO:0007669"/>
    <property type="project" value="UniProtKB-SubCell"/>
</dbReference>
<evidence type="ECO:0000313" key="9">
    <source>
        <dbReference type="Proteomes" id="UP000635245"/>
    </source>
</evidence>
<sequence length="388" mass="38891">MPVWLFGLLFAAFVLFTDDYVIAGVLPEIAADLGVSVGAAGQLVTVFSITVAVGAPIAAVVVARWPRRRVFVIALPLFVAANALAAVTPSFGVLLGLRVLAAIAAAMSTPALFAAAAKLAPEGKQGRFLGIVGLGVTGSIAVGVPVGTWIGGEVGWRATFATMAGAGVVALVWLLATLPRSGPDPAVPLRDQVAVLVSRPVALALLGSAVLITGSMMLLTYLAPFLAGLGDASIEARAMIFAASGVAGMIGILLGGIATDRWGAGRTLALGVAVFVAIMVVLALLWLVRPVPLWVVAPLAVVWAGAAFWTSSPVRDRLLRIAGPVGPQALGMNTSANYVGVALGGALGGGLLSLGAGSLPVVSAVLGVVALGLFRLAASAPVHSASRA</sequence>
<evidence type="ECO:0000256" key="1">
    <source>
        <dbReference type="ARBA" id="ARBA00004651"/>
    </source>
</evidence>
<accession>A0A934QTK4</accession>
<organism evidence="8 9">
    <name type="scientific">Prauserella cavernicola</name>
    <dbReference type="NCBI Taxonomy" id="2800127"/>
    <lineage>
        <taxon>Bacteria</taxon>
        <taxon>Bacillati</taxon>
        <taxon>Actinomycetota</taxon>
        <taxon>Actinomycetes</taxon>
        <taxon>Pseudonocardiales</taxon>
        <taxon>Pseudonocardiaceae</taxon>
        <taxon>Prauserella</taxon>
    </lineage>
</organism>
<dbReference type="RefSeq" id="WP_200319551.1">
    <property type="nucleotide sequence ID" value="NZ_JAENJH010000004.1"/>
</dbReference>
<feature type="transmembrane region" description="Helical" evidence="6">
    <location>
        <begin position="293"/>
        <end position="314"/>
    </location>
</feature>
<dbReference type="PANTHER" id="PTHR43124">
    <property type="entry name" value="PURINE EFFLUX PUMP PBUE"/>
    <property type="match status" value="1"/>
</dbReference>
<dbReference type="InterPro" id="IPR020846">
    <property type="entry name" value="MFS_dom"/>
</dbReference>
<feature type="transmembrane region" description="Helical" evidence="6">
    <location>
        <begin position="128"/>
        <end position="150"/>
    </location>
</feature>
<evidence type="ECO:0000256" key="6">
    <source>
        <dbReference type="SAM" id="Phobius"/>
    </source>
</evidence>
<evidence type="ECO:0000259" key="7">
    <source>
        <dbReference type="PROSITE" id="PS50850"/>
    </source>
</evidence>
<evidence type="ECO:0000256" key="4">
    <source>
        <dbReference type="ARBA" id="ARBA00022989"/>
    </source>
</evidence>
<keyword evidence="2" id="KW-1003">Cell membrane</keyword>
<feature type="transmembrane region" description="Helical" evidence="6">
    <location>
        <begin position="156"/>
        <end position="179"/>
    </location>
</feature>
<dbReference type="GO" id="GO:0022857">
    <property type="term" value="F:transmembrane transporter activity"/>
    <property type="evidence" value="ECO:0007669"/>
    <property type="project" value="InterPro"/>
</dbReference>
<keyword evidence="3 6" id="KW-0812">Transmembrane</keyword>
<keyword evidence="4 6" id="KW-1133">Transmembrane helix</keyword>
<dbReference type="InterPro" id="IPR050189">
    <property type="entry name" value="MFS_Efflux_Transporters"/>
</dbReference>
<keyword evidence="9" id="KW-1185">Reference proteome</keyword>
<feature type="transmembrane region" description="Helical" evidence="6">
    <location>
        <begin position="238"/>
        <end position="256"/>
    </location>
</feature>
<dbReference type="Pfam" id="PF07690">
    <property type="entry name" value="MFS_1"/>
    <property type="match status" value="1"/>
</dbReference>
<feature type="transmembrane region" description="Helical" evidence="6">
    <location>
        <begin position="39"/>
        <end position="63"/>
    </location>
</feature>
<evidence type="ECO:0000256" key="2">
    <source>
        <dbReference type="ARBA" id="ARBA00022475"/>
    </source>
</evidence>
<proteinExistence type="predicted"/>
<reference evidence="8" key="1">
    <citation type="submission" date="2020-12" db="EMBL/GenBank/DDBJ databases">
        <title>Prauserella sp. ASG 168, a novel actinomycete isolated from cave rock.</title>
        <authorList>
            <person name="Suriyachadkun C."/>
        </authorList>
    </citation>
    <scope>NUCLEOTIDE SEQUENCE</scope>
    <source>
        <strain evidence="8">ASG 168</strain>
    </source>
</reference>
<dbReference type="Proteomes" id="UP000635245">
    <property type="component" value="Unassembled WGS sequence"/>
</dbReference>
<feature type="domain" description="Major facilitator superfamily (MFS) profile" evidence="7">
    <location>
        <begin position="4"/>
        <end position="381"/>
    </location>
</feature>
<feature type="transmembrane region" description="Helical" evidence="6">
    <location>
        <begin position="361"/>
        <end position="378"/>
    </location>
</feature>
<feature type="transmembrane region" description="Helical" evidence="6">
    <location>
        <begin position="335"/>
        <end position="355"/>
    </location>
</feature>
<dbReference type="PANTHER" id="PTHR43124:SF10">
    <property type="entry name" value="PURINE EFFLUX PUMP PBUE"/>
    <property type="match status" value="1"/>
</dbReference>
<evidence type="ECO:0000256" key="3">
    <source>
        <dbReference type="ARBA" id="ARBA00022692"/>
    </source>
</evidence>
<dbReference type="EMBL" id="JAENJH010000004">
    <property type="protein sequence ID" value="MBK1786260.1"/>
    <property type="molecule type" value="Genomic_DNA"/>
</dbReference>
<comment type="subcellular location">
    <subcellularLocation>
        <location evidence="1">Cell membrane</location>
        <topology evidence="1">Multi-pass membrane protein</topology>
    </subcellularLocation>
</comment>
<comment type="caution">
    <text evidence="8">The sequence shown here is derived from an EMBL/GenBank/DDBJ whole genome shotgun (WGS) entry which is preliminary data.</text>
</comment>
<dbReference type="AlphaFoldDB" id="A0A934QTK4"/>
<evidence type="ECO:0000313" key="8">
    <source>
        <dbReference type="EMBL" id="MBK1786260.1"/>
    </source>
</evidence>
<feature type="transmembrane region" description="Helical" evidence="6">
    <location>
        <begin position="200"/>
        <end position="226"/>
    </location>
</feature>